<sequence length="170" mass="18822">MKKLISLGIILLVLAIGGYFVFDQLGGNTPIEIELVEKKPDNLAGKTFRGTPQDPNLRENFQEIEQAQALNPGTKIHTIYYVEPAGKLDTMKVFVGINLPFATGDLEGKTFEENRYLLAKIQGSKWVMPGPEKVKAQLQDFASKNGWTLSGVYIDKIISESEVQVIAPVK</sequence>
<organism evidence="1 2">
    <name type="scientific">Algoriphagus confluentis</name>
    <dbReference type="NCBI Taxonomy" id="1697556"/>
    <lineage>
        <taxon>Bacteria</taxon>
        <taxon>Pseudomonadati</taxon>
        <taxon>Bacteroidota</taxon>
        <taxon>Cytophagia</taxon>
        <taxon>Cytophagales</taxon>
        <taxon>Cyclobacteriaceae</taxon>
        <taxon>Algoriphagus</taxon>
    </lineage>
</organism>
<accession>A0ABQ6PS81</accession>
<dbReference type="Proteomes" id="UP001338309">
    <property type="component" value="Unassembled WGS sequence"/>
</dbReference>
<evidence type="ECO:0008006" key="3">
    <source>
        <dbReference type="Google" id="ProtNLM"/>
    </source>
</evidence>
<name>A0ABQ6PS81_9BACT</name>
<comment type="caution">
    <text evidence="1">The sequence shown here is derived from an EMBL/GenBank/DDBJ whole genome shotgun (WGS) entry which is preliminary data.</text>
</comment>
<evidence type="ECO:0000313" key="1">
    <source>
        <dbReference type="EMBL" id="GMQ30417.1"/>
    </source>
</evidence>
<keyword evidence="2" id="KW-1185">Reference proteome</keyword>
<proteinExistence type="predicted"/>
<gene>
    <name evidence="1" type="ORF">Aconfl_30600</name>
</gene>
<dbReference type="RefSeq" id="WP_338225119.1">
    <property type="nucleotide sequence ID" value="NZ_BTPD01000009.1"/>
</dbReference>
<dbReference type="EMBL" id="BTPD01000009">
    <property type="protein sequence ID" value="GMQ30417.1"/>
    <property type="molecule type" value="Genomic_DNA"/>
</dbReference>
<evidence type="ECO:0000313" key="2">
    <source>
        <dbReference type="Proteomes" id="UP001338309"/>
    </source>
</evidence>
<protein>
    <recommendedName>
        <fullName evidence="3">GyrI-like domain-containing protein</fullName>
    </recommendedName>
</protein>
<reference evidence="1 2" key="1">
    <citation type="submission" date="2023-08" db="EMBL/GenBank/DDBJ databases">
        <title>Draft genome sequence of Algoriphagus confluentis.</title>
        <authorList>
            <person name="Takatani N."/>
            <person name="Hosokawa M."/>
            <person name="Sawabe T."/>
        </authorList>
    </citation>
    <scope>NUCLEOTIDE SEQUENCE [LARGE SCALE GENOMIC DNA]</scope>
    <source>
        <strain evidence="1 2">NBRC 111222</strain>
    </source>
</reference>